<evidence type="ECO:0000313" key="2">
    <source>
        <dbReference type="Proteomes" id="UP000286576"/>
    </source>
</evidence>
<proteinExistence type="predicted"/>
<gene>
    <name evidence="1" type="ORF">D2V07_08805</name>
</gene>
<name>A0A418NTI4_9SPHN</name>
<comment type="caution">
    <text evidence="1">The sequence shown here is derived from an EMBL/GenBank/DDBJ whole genome shotgun (WGS) entry which is preliminary data.</text>
</comment>
<protein>
    <submittedName>
        <fullName evidence="1">Acyloxyacyl hydrolase</fullName>
    </submittedName>
</protein>
<keyword evidence="1" id="KW-0378">Hydrolase</keyword>
<sequence>MRVPAGKCMTACRRSLPAGCGDRVTAPTPVPQPVPPVSKAKAGRRQWDVMHIKTCFILAASALAAISAPASAQEVFGGVYAHAVDTPFTLETTEGGSVDVAVGVRFGGIEALDFIGSPQPYVVGNLNTSGDTSFAGAGLSWIIGKGPFYVRPGIGLVVHDGPEFRIDPATGDRADLGSRVLFEPEIGAGYRVSERVSVEAHWMHISQGQIFNSEQNPGIDMIGARVNWRL</sequence>
<dbReference type="GO" id="GO:0016787">
    <property type="term" value="F:hydrolase activity"/>
    <property type="evidence" value="ECO:0007669"/>
    <property type="project" value="UniProtKB-KW"/>
</dbReference>
<dbReference type="Pfam" id="PF09411">
    <property type="entry name" value="PagL"/>
    <property type="match status" value="1"/>
</dbReference>
<accession>A0A418NTI4</accession>
<keyword evidence="2" id="KW-1185">Reference proteome</keyword>
<dbReference type="AlphaFoldDB" id="A0A418NTI4"/>
<dbReference type="EMBL" id="QXFL01000003">
    <property type="protein sequence ID" value="RIV86777.1"/>
    <property type="molecule type" value="Genomic_DNA"/>
</dbReference>
<organism evidence="1 2">
    <name type="scientific">Aurantiacibacter zhengii</name>
    <dbReference type="NCBI Taxonomy" id="2307003"/>
    <lineage>
        <taxon>Bacteria</taxon>
        <taxon>Pseudomonadati</taxon>
        <taxon>Pseudomonadota</taxon>
        <taxon>Alphaproteobacteria</taxon>
        <taxon>Sphingomonadales</taxon>
        <taxon>Erythrobacteraceae</taxon>
        <taxon>Aurantiacibacter</taxon>
    </lineage>
</organism>
<dbReference type="InterPro" id="IPR018550">
    <property type="entry name" value="Lipid-A_deacylase-rel"/>
</dbReference>
<dbReference type="Proteomes" id="UP000286576">
    <property type="component" value="Unassembled WGS sequence"/>
</dbReference>
<evidence type="ECO:0000313" key="1">
    <source>
        <dbReference type="EMBL" id="RIV86777.1"/>
    </source>
</evidence>
<dbReference type="Gene3D" id="2.40.160.20">
    <property type="match status" value="1"/>
</dbReference>
<reference evidence="1 2" key="1">
    <citation type="submission" date="2018-08" db="EMBL/GenBank/DDBJ databases">
        <title>Erythrobacter zhengii sp.nov., a bacterium isolated from deep-sea sediment.</title>
        <authorList>
            <person name="Fang C."/>
            <person name="Wu Y.-H."/>
            <person name="Sun C."/>
            <person name="Wang H."/>
            <person name="Cheng H."/>
            <person name="Meng F.-X."/>
            <person name="Wang C.-S."/>
            <person name="Xu X.-W."/>
        </authorList>
    </citation>
    <scope>NUCLEOTIDE SEQUENCE [LARGE SCALE GENOMIC DNA]</scope>
    <source>
        <strain evidence="1 2">V18</strain>
    </source>
</reference>